<keyword evidence="2" id="KW-1185">Reference proteome</keyword>
<organism evidence="1 2">
    <name type="scientific">Photobacterium galatheae</name>
    <dbReference type="NCBI Taxonomy" id="1654360"/>
    <lineage>
        <taxon>Bacteria</taxon>
        <taxon>Pseudomonadati</taxon>
        <taxon>Pseudomonadota</taxon>
        <taxon>Gammaproteobacteria</taxon>
        <taxon>Vibrionales</taxon>
        <taxon>Vibrionaceae</taxon>
        <taxon>Photobacterium</taxon>
    </lineage>
</organism>
<comment type="caution">
    <text evidence="1">The sequence shown here is derived from an EMBL/GenBank/DDBJ whole genome shotgun (WGS) entry which is preliminary data.</text>
</comment>
<accession>A0A066RH65</accession>
<dbReference type="AlphaFoldDB" id="A0A066RH65"/>
<protein>
    <submittedName>
        <fullName evidence="1">Uncharacterized protein</fullName>
    </submittedName>
</protein>
<name>A0A066RH65_9GAMM</name>
<gene>
    <name evidence="1" type="ORF">EA58_20195</name>
</gene>
<evidence type="ECO:0000313" key="2">
    <source>
        <dbReference type="Proteomes" id="UP000027192"/>
    </source>
</evidence>
<reference evidence="1 2" key="1">
    <citation type="submission" date="2014-04" db="EMBL/GenBank/DDBJ databases">
        <title>Draft genome sequence of Photobacterium halotolerans S2753: a solonamide, ngercheumicin and holomycin producer.</title>
        <authorList>
            <person name="Machado H.R."/>
            <person name="Gram L."/>
        </authorList>
    </citation>
    <scope>NUCLEOTIDE SEQUENCE [LARGE SCALE GENOMIC DNA]</scope>
    <source>
        <strain evidence="1 2">S2753</strain>
    </source>
</reference>
<sequence>MMMKVNGEGAVPLFLVTVSISRVVSSPKKILLIFIFEFPYMLARKFQRSIIRSRCHQKFMIEKAMKLREAWICSGQKKRGPQVWATG</sequence>
<dbReference type="EMBL" id="JMIB01000043">
    <property type="protein sequence ID" value="KDM89775.1"/>
    <property type="molecule type" value="Genomic_DNA"/>
</dbReference>
<dbReference type="Proteomes" id="UP000027192">
    <property type="component" value="Unassembled WGS sequence"/>
</dbReference>
<evidence type="ECO:0000313" key="1">
    <source>
        <dbReference type="EMBL" id="KDM89775.1"/>
    </source>
</evidence>
<proteinExistence type="predicted"/>